<feature type="region of interest" description="Disordered" evidence="4">
    <location>
        <begin position="175"/>
        <end position="207"/>
    </location>
</feature>
<sequence length="207" mass="23836">MLGMFSALCQLRVGRASVPCVRYTSRSARSILNDDDMPVDLSEDNDAVDGVRAKRNPKPATQQRTPSEWRTHRAALKESFPQGWDPPRKLSREAMEGLRQLHRVDPTTFTTPVLAERFRVSPEAVRRILKSRWEPPVERKKKLVRKAAEERAKVLSLREVRERVEAQRVMQSRMYGRAARQGDGLELDGEDEPSHRGIHARDRLTFE</sequence>
<comment type="caution">
    <text evidence="5">The sequence shown here is derived from an EMBL/GenBank/DDBJ whole genome shotgun (WGS) entry which is preliminary data.</text>
</comment>
<feature type="compositionally biased region" description="Basic and acidic residues" evidence="4">
    <location>
        <begin position="192"/>
        <end position="207"/>
    </location>
</feature>
<dbReference type="Pfam" id="PF06413">
    <property type="entry name" value="Neugrin"/>
    <property type="match status" value="1"/>
</dbReference>
<comment type="function">
    <text evidence="1">Required for respiratory activity and maintenance and expression of the mitochondrial genome.</text>
</comment>
<dbReference type="GO" id="GO:0005634">
    <property type="term" value="C:nucleus"/>
    <property type="evidence" value="ECO:0007669"/>
    <property type="project" value="TreeGrafter"/>
</dbReference>
<dbReference type="EMBL" id="JACAZH010000019">
    <property type="protein sequence ID" value="KAF7346229.1"/>
    <property type="molecule type" value="Genomic_DNA"/>
</dbReference>
<gene>
    <name evidence="5" type="ORF">MSAN_01849900</name>
</gene>
<dbReference type="PANTHER" id="PTHR13475:SF3">
    <property type="entry name" value="NEUGRIN"/>
    <property type="match status" value="1"/>
</dbReference>
<feature type="compositionally biased region" description="Acidic residues" evidence="4">
    <location>
        <begin position="36"/>
        <end position="47"/>
    </location>
</feature>
<evidence type="ECO:0000256" key="2">
    <source>
        <dbReference type="ARBA" id="ARBA00010895"/>
    </source>
</evidence>
<organism evidence="5 6">
    <name type="scientific">Mycena sanguinolenta</name>
    <dbReference type="NCBI Taxonomy" id="230812"/>
    <lineage>
        <taxon>Eukaryota</taxon>
        <taxon>Fungi</taxon>
        <taxon>Dikarya</taxon>
        <taxon>Basidiomycota</taxon>
        <taxon>Agaricomycotina</taxon>
        <taxon>Agaricomycetes</taxon>
        <taxon>Agaricomycetidae</taxon>
        <taxon>Agaricales</taxon>
        <taxon>Marasmiineae</taxon>
        <taxon>Mycenaceae</taxon>
        <taxon>Mycena</taxon>
    </lineage>
</organism>
<dbReference type="Proteomes" id="UP000623467">
    <property type="component" value="Unassembled WGS sequence"/>
</dbReference>
<reference evidence="5" key="1">
    <citation type="submission" date="2020-05" db="EMBL/GenBank/DDBJ databases">
        <title>Mycena genomes resolve the evolution of fungal bioluminescence.</title>
        <authorList>
            <person name="Tsai I.J."/>
        </authorList>
    </citation>
    <scope>NUCLEOTIDE SEQUENCE</scope>
    <source>
        <strain evidence="5">160909Yilan</strain>
    </source>
</reference>
<protein>
    <recommendedName>
        <fullName evidence="3">Required for respiratory growth protein 9, mitochondrial</fullName>
    </recommendedName>
</protein>
<dbReference type="PANTHER" id="PTHR13475">
    <property type="entry name" value="NEUGRIN"/>
    <property type="match status" value="1"/>
</dbReference>
<accession>A0A8H6XT28</accession>
<feature type="region of interest" description="Disordered" evidence="4">
    <location>
        <begin position="36"/>
        <end position="69"/>
    </location>
</feature>
<dbReference type="AlphaFoldDB" id="A0A8H6XT28"/>
<proteinExistence type="inferred from homology"/>
<feature type="compositionally biased region" description="Polar residues" evidence="4">
    <location>
        <begin position="59"/>
        <end position="68"/>
    </location>
</feature>
<evidence type="ECO:0000256" key="1">
    <source>
        <dbReference type="ARBA" id="ARBA00003548"/>
    </source>
</evidence>
<name>A0A8H6XT28_9AGAR</name>
<evidence type="ECO:0000313" key="6">
    <source>
        <dbReference type="Proteomes" id="UP000623467"/>
    </source>
</evidence>
<dbReference type="OrthoDB" id="5578174at2759"/>
<keyword evidence="6" id="KW-1185">Reference proteome</keyword>
<dbReference type="InterPro" id="IPR010487">
    <property type="entry name" value="NGRN/Rrg9"/>
</dbReference>
<evidence type="ECO:0000256" key="3">
    <source>
        <dbReference type="ARBA" id="ARBA00013566"/>
    </source>
</evidence>
<comment type="similarity">
    <text evidence="2">Belongs to the RRG9 family.</text>
</comment>
<evidence type="ECO:0000313" key="5">
    <source>
        <dbReference type="EMBL" id="KAF7346229.1"/>
    </source>
</evidence>
<evidence type="ECO:0000256" key="4">
    <source>
        <dbReference type="SAM" id="MobiDB-lite"/>
    </source>
</evidence>